<name>A0A6I6C8I8_9MOLU</name>
<dbReference type="InterPro" id="IPR036388">
    <property type="entry name" value="WH-like_DNA-bd_sf"/>
</dbReference>
<dbReference type="EMBL" id="CP046276">
    <property type="protein sequence ID" value="QGS51986.1"/>
    <property type="molecule type" value="Genomic_DNA"/>
</dbReference>
<proteinExistence type="predicted"/>
<keyword evidence="3" id="KW-1185">Reference proteome</keyword>
<dbReference type="AlphaFoldDB" id="A0A6I6C8I8"/>
<dbReference type="Proteomes" id="UP000424468">
    <property type="component" value="Chromosome"/>
</dbReference>
<reference evidence="2 3" key="1">
    <citation type="submission" date="2019-11" db="EMBL/GenBank/DDBJ databases">
        <title>Complete genome sequence of Spiroplasma tabanidicola TAUS-1 (DSM 22603).</title>
        <authorList>
            <person name="Huang C.-T."/>
            <person name="Lin Y.-C."/>
            <person name="Kuo C.-H."/>
        </authorList>
    </citation>
    <scope>NUCLEOTIDE SEQUENCE [LARGE SCALE GENOMIC DNA]</scope>
    <source>
        <strain evidence="2 3">TAUS-1</strain>
    </source>
</reference>
<evidence type="ECO:0000313" key="3">
    <source>
        <dbReference type="Proteomes" id="UP000424468"/>
    </source>
</evidence>
<dbReference type="KEGG" id="stab:STABA_v1c06250"/>
<dbReference type="InterPro" id="IPR009057">
    <property type="entry name" value="Homeodomain-like_sf"/>
</dbReference>
<dbReference type="Gene3D" id="1.10.10.10">
    <property type="entry name" value="Winged helix-like DNA-binding domain superfamily/Winged helix DNA-binding domain"/>
    <property type="match status" value="1"/>
</dbReference>
<sequence>MNIYEKIDEMSKDEKNTIKHIISKKLLNMFLIGEFKSEKDFSKECFVSEATVTRFAKETGCSGYRELIFKLKLEYEKTILKAKEEIKKNKINKELETIKSMNNWVIQSKSFLDSLIKNILLQKKIKILSSWQNLDSVSYFQKVLQEQNISSQVIKIELDYLDLESYFDDNKCIKLIIISESDFKNLASLYIKKIINKKTKNTYLITTYFKFNKIYDNDYQNKHLLSFNYDDSHHVLRHFALINLFFYLNLKINKKIYK</sequence>
<dbReference type="Pfam" id="PF01418">
    <property type="entry name" value="HTH_6"/>
    <property type="match status" value="1"/>
</dbReference>
<organism evidence="2 3">
    <name type="scientific">Spiroplasma tabanidicola</name>
    <dbReference type="NCBI Taxonomy" id="324079"/>
    <lineage>
        <taxon>Bacteria</taxon>
        <taxon>Bacillati</taxon>
        <taxon>Mycoplasmatota</taxon>
        <taxon>Mollicutes</taxon>
        <taxon>Entomoplasmatales</taxon>
        <taxon>Spiroplasmataceae</taxon>
        <taxon>Spiroplasma</taxon>
    </lineage>
</organism>
<dbReference type="GO" id="GO:0097367">
    <property type="term" value="F:carbohydrate derivative binding"/>
    <property type="evidence" value="ECO:0007669"/>
    <property type="project" value="InterPro"/>
</dbReference>
<dbReference type="PANTHER" id="PTHR30514">
    <property type="entry name" value="GLUCOKINASE"/>
    <property type="match status" value="1"/>
</dbReference>
<protein>
    <submittedName>
        <fullName evidence="2">MurR/RpiR family transcriptional regulator</fullName>
    </submittedName>
</protein>
<dbReference type="OrthoDB" id="388934at2"/>
<dbReference type="InterPro" id="IPR000281">
    <property type="entry name" value="HTH_RpiR"/>
</dbReference>
<dbReference type="PANTHER" id="PTHR30514:SF1">
    <property type="entry name" value="HTH-TYPE TRANSCRIPTIONAL REGULATOR HEXR-RELATED"/>
    <property type="match status" value="1"/>
</dbReference>
<dbReference type="RefSeq" id="WP_156006493.1">
    <property type="nucleotide sequence ID" value="NZ_CP046276.1"/>
</dbReference>
<feature type="domain" description="HTH rpiR-type" evidence="1">
    <location>
        <begin position="1"/>
        <end position="78"/>
    </location>
</feature>
<accession>A0A6I6C8I8</accession>
<dbReference type="PROSITE" id="PS51071">
    <property type="entry name" value="HTH_RPIR"/>
    <property type="match status" value="1"/>
</dbReference>
<dbReference type="SUPFAM" id="SSF46689">
    <property type="entry name" value="Homeodomain-like"/>
    <property type="match status" value="1"/>
</dbReference>
<evidence type="ECO:0000313" key="2">
    <source>
        <dbReference type="EMBL" id="QGS51986.1"/>
    </source>
</evidence>
<dbReference type="GO" id="GO:0003677">
    <property type="term" value="F:DNA binding"/>
    <property type="evidence" value="ECO:0007669"/>
    <property type="project" value="InterPro"/>
</dbReference>
<evidence type="ECO:0000259" key="1">
    <source>
        <dbReference type="PROSITE" id="PS51071"/>
    </source>
</evidence>
<dbReference type="GO" id="GO:0003700">
    <property type="term" value="F:DNA-binding transcription factor activity"/>
    <property type="evidence" value="ECO:0007669"/>
    <property type="project" value="InterPro"/>
</dbReference>
<dbReference type="InterPro" id="IPR047640">
    <property type="entry name" value="RpiR-like"/>
</dbReference>
<gene>
    <name evidence="2" type="ORF">STABA_v1c06250</name>
</gene>